<proteinExistence type="predicted"/>
<name>A0A395VB23_9FIRM</name>
<dbReference type="EMBL" id="QRVL01000002">
    <property type="protein sequence ID" value="RGS41501.1"/>
    <property type="molecule type" value="Genomic_DNA"/>
</dbReference>
<dbReference type="AlphaFoldDB" id="A0A395VB23"/>
<accession>A0A395VB23</accession>
<dbReference type="Proteomes" id="UP000266172">
    <property type="component" value="Unassembled WGS sequence"/>
</dbReference>
<organism evidence="1 2">
    <name type="scientific">Roseburia hominis</name>
    <dbReference type="NCBI Taxonomy" id="301301"/>
    <lineage>
        <taxon>Bacteria</taxon>
        <taxon>Bacillati</taxon>
        <taxon>Bacillota</taxon>
        <taxon>Clostridia</taxon>
        <taxon>Lachnospirales</taxon>
        <taxon>Lachnospiraceae</taxon>
        <taxon>Roseburia</taxon>
    </lineage>
</organism>
<evidence type="ECO:0000313" key="2">
    <source>
        <dbReference type="Proteomes" id="UP000266172"/>
    </source>
</evidence>
<sequence length="118" mass="13096">MFELPSAMFSIADGNEFRFARFYIVCEAIRLEALESPLIVCVCRIFPAECSKLGKTGIIVNGKRGRNRNSVFCDSNSPARFHPERGCPLAFGLYACNPLCCARRCSAIMEREHGEAAV</sequence>
<comment type="caution">
    <text evidence="1">The sequence shown here is derived from an EMBL/GenBank/DDBJ whole genome shotgun (WGS) entry which is preliminary data.</text>
</comment>
<evidence type="ECO:0000313" key="1">
    <source>
        <dbReference type="EMBL" id="RGS41501.1"/>
    </source>
</evidence>
<protein>
    <submittedName>
        <fullName evidence="1">Uncharacterized protein</fullName>
    </submittedName>
</protein>
<gene>
    <name evidence="1" type="ORF">DWX93_05115</name>
</gene>
<reference evidence="1 2" key="1">
    <citation type="submission" date="2018-08" db="EMBL/GenBank/DDBJ databases">
        <title>A genome reference for cultivated species of the human gut microbiota.</title>
        <authorList>
            <person name="Zou Y."/>
            <person name="Xue W."/>
            <person name="Luo G."/>
        </authorList>
    </citation>
    <scope>NUCLEOTIDE SEQUENCE [LARGE SCALE GENOMIC DNA]</scope>
    <source>
        <strain evidence="1 2">AF22-12AC</strain>
    </source>
</reference>